<dbReference type="InterPro" id="IPR003609">
    <property type="entry name" value="Pan_app"/>
</dbReference>
<dbReference type="InterPro" id="IPR038877">
    <property type="entry name" value="THSD1"/>
</dbReference>
<dbReference type="FunFam" id="2.20.100.10:FF:000002">
    <property type="entry name" value="Unc-5 netrin receptor C"/>
    <property type="match status" value="1"/>
</dbReference>
<dbReference type="GO" id="GO:0071944">
    <property type="term" value="C:cell periphery"/>
    <property type="evidence" value="ECO:0007669"/>
    <property type="project" value="TreeGrafter"/>
</dbReference>
<proteinExistence type="predicted"/>
<evidence type="ECO:0008006" key="7">
    <source>
        <dbReference type="Google" id="ProtNLM"/>
    </source>
</evidence>
<dbReference type="Proteomes" id="UP000749559">
    <property type="component" value="Unassembled WGS sequence"/>
</dbReference>
<dbReference type="PANTHER" id="PTHR16311">
    <property type="entry name" value="THROMBOSPONDIN TYPE I DOMAIN-CONTAINING 1"/>
    <property type="match status" value="1"/>
</dbReference>
<dbReference type="InterPro" id="IPR036383">
    <property type="entry name" value="TSP1_rpt_sf"/>
</dbReference>
<dbReference type="Pfam" id="PF00090">
    <property type="entry name" value="TSP_1"/>
    <property type="match status" value="1"/>
</dbReference>
<dbReference type="SUPFAM" id="SSF56436">
    <property type="entry name" value="C-type lectin-like"/>
    <property type="match status" value="1"/>
</dbReference>
<name>A0A8S4N165_OWEFU</name>
<dbReference type="Pfam" id="PF00059">
    <property type="entry name" value="Lectin_C"/>
    <property type="match status" value="1"/>
</dbReference>
<dbReference type="Gene3D" id="3.50.4.10">
    <property type="entry name" value="Hepatocyte Growth Factor"/>
    <property type="match status" value="1"/>
</dbReference>
<organism evidence="5 6">
    <name type="scientific">Owenia fusiformis</name>
    <name type="common">Polychaete worm</name>
    <dbReference type="NCBI Taxonomy" id="6347"/>
    <lineage>
        <taxon>Eukaryota</taxon>
        <taxon>Metazoa</taxon>
        <taxon>Spiralia</taxon>
        <taxon>Lophotrochozoa</taxon>
        <taxon>Annelida</taxon>
        <taxon>Polychaeta</taxon>
        <taxon>Sedentaria</taxon>
        <taxon>Canalipalpata</taxon>
        <taxon>Sabellida</taxon>
        <taxon>Oweniida</taxon>
        <taxon>Oweniidae</taxon>
        <taxon>Owenia</taxon>
    </lineage>
</organism>
<dbReference type="InterPro" id="IPR000884">
    <property type="entry name" value="TSP1_rpt"/>
</dbReference>
<dbReference type="PANTHER" id="PTHR16311:SF3">
    <property type="entry name" value="THROMBOSPONDIN TYPE-1 DOMAIN-CONTAINING PROTEIN 1"/>
    <property type="match status" value="1"/>
</dbReference>
<keyword evidence="1" id="KW-1015">Disulfide bond</keyword>
<gene>
    <name evidence="5" type="ORF">OFUS_LOCUS1879</name>
</gene>
<evidence type="ECO:0000259" key="4">
    <source>
        <dbReference type="PROSITE" id="PS50948"/>
    </source>
</evidence>
<evidence type="ECO:0000313" key="6">
    <source>
        <dbReference type="Proteomes" id="UP000749559"/>
    </source>
</evidence>
<dbReference type="OrthoDB" id="6162243at2759"/>
<protein>
    <recommendedName>
        <fullName evidence="7">C-type lectin domain-containing protein</fullName>
    </recommendedName>
</protein>
<dbReference type="PRINTS" id="PR01705">
    <property type="entry name" value="TSP1REPEAT"/>
</dbReference>
<dbReference type="PROSITE" id="PS50092">
    <property type="entry name" value="TSP1"/>
    <property type="match status" value="1"/>
</dbReference>
<dbReference type="SUPFAM" id="SSF82895">
    <property type="entry name" value="TSP-1 type 1 repeat"/>
    <property type="match status" value="1"/>
</dbReference>
<evidence type="ECO:0000256" key="1">
    <source>
        <dbReference type="ARBA" id="ARBA00023157"/>
    </source>
</evidence>
<evidence type="ECO:0000313" key="5">
    <source>
        <dbReference type="EMBL" id="CAH1774414.1"/>
    </source>
</evidence>
<dbReference type="Gene3D" id="3.10.100.10">
    <property type="entry name" value="Mannose-Binding Protein A, subunit A"/>
    <property type="match status" value="1"/>
</dbReference>
<dbReference type="AlphaFoldDB" id="A0A8S4N165"/>
<feature type="domain" description="C-type lectin" evidence="3">
    <location>
        <begin position="40"/>
        <end position="147"/>
    </location>
</feature>
<dbReference type="Gene3D" id="2.20.100.10">
    <property type="entry name" value="Thrombospondin type-1 (TSP1) repeat"/>
    <property type="match status" value="1"/>
</dbReference>
<dbReference type="PROSITE" id="PS50948">
    <property type="entry name" value="PAN"/>
    <property type="match status" value="1"/>
</dbReference>
<dbReference type="SMART" id="SM00473">
    <property type="entry name" value="PAN_AP"/>
    <property type="match status" value="1"/>
</dbReference>
<dbReference type="SMART" id="SM00034">
    <property type="entry name" value="CLECT"/>
    <property type="match status" value="1"/>
</dbReference>
<dbReference type="SUPFAM" id="SSF57414">
    <property type="entry name" value="Hairpin loop containing domain-like"/>
    <property type="match status" value="1"/>
</dbReference>
<feature type="region of interest" description="Disordered" evidence="2">
    <location>
        <begin position="185"/>
        <end position="209"/>
    </location>
</feature>
<accession>A0A8S4N165</accession>
<dbReference type="PROSITE" id="PS50041">
    <property type="entry name" value="C_TYPE_LECTIN_2"/>
    <property type="match status" value="1"/>
</dbReference>
<dbReference type="InterPro" id="IPR001304">
    <property type="entry name" value="C-type_lectin-like"/>
</dbReference>
<sequence>MLYLKVGLILGFMHRCNSIAKIVDGYFGDTEACPGGYTIWSSWCYILDSDPNTFSMKNWACTQNNDVSVSISSQDEDNFIKGLIGSTIIWIGLRDDLQEGDFAWSDGTFLNYTNWATDNPRTSPDGDDLDCVVLSNNFVGWQNINCDNSSHGILCKRDAIKTDGAWTAWSAWSSCISECGEGQSERRRSCTNPAPSGGGNTCSGESQESRKCESNDKCQKLGTLFKAHREKKLVSHTYHTLTAHGLAHCAIVCHQDTACRSFNIDNTQKYERQCELNDKNRLEFSSDFHTSSKHDYYDTTF</sequence>
<dbReference type="SMART" id="SM00209">
    <property type="entry name" value="TSP1"/>
    <property type="match status" value="1"/>
</dbReference>
<reference evidence="5" key="1">
    <citation type="submission" date="2022-03" db="EMBL/GenBank/DDBJ databases">
        <authorList>
            <person name="Martin C."/>
        </authorList>
    </citation>
    <scope>NUCLEOTIDE SEQUENCE</scope>
</reference>
<keyword evidence="6" id="KW-1185">Reference proteome</keyword>
<evidence type="ECO:0000259" key="3">
    <source>
        <dbReference type="PROSITE" id="PS50041"/>
    </source>
</evidence>
<evidence type="ECO:0000256" key="2">
    <source>
        <dbReference type="SAM" id="MobiDB-lite"/>
    </source>
</evidence>
<dbReference type="InterPro" id="IPR016187">
    <property type="entry name" value="CTDL_fold"/>
</dbReference>
<dbReference type="PROSITE" id="PS00615">
    <property type="entry name" value="C_TYPE_LECTIN_1"/>
    <property type="match status" value="1"/>
</dbReference>
<feature type="domain" description="Apple" evidence="4">
    <location>
        <begin position="218"/>
        <end position="301"/>
    </location>
</feature>
<dbReference type="EMBL" id="CAIIXF020000001">
    <property type="protein sequence ID" value="CAH1774414.1"/>
    <property type="molecule type" value="Genomic_DNA"/>
</dbReference>
<dbReference type="InterPro" id="IPR016186">
    <property type="entry name" value="C-type_lectin-like/link_sf"/>
</dbReference>
<comment type="caution">
    <text evidence="5">The sequence shown here is derived from an EMBL/GenBank/DDBJ whole genome shotgun (WGS) entry which is preliminary data.</text>
</comment>
<dbReference type="InterPro" id="IPR018378">
    <property type="entry name" value="C-type_lectin_CS"/>
</dbReference>
<dbReference type="CDD" id="cd00037">
    <property type="entry name" value="CLECT"/>
    <property type="match status" value="1"/>
</dbReference>